<dbReference type="InterPro" id="IPR039672">
    <property type="entry name" value="MFS_2"/>
</dbReference>
<dbReference type="PANTHER" id="PTHR11328:SF24">
    <property type="entry name" value="MAJOR FACILITATOR SUPERFAMILY (MFS) PROFILE DOMAIN-CONTAINING PROTEIN"/>
    <property type="match status" value="1"/>
</dbReference>
<feature type="transmembrane region" description="Helical" evidence="2">
    <location>
        <begin position="82"/>
        <end position="98"/>
    </location>
</feature>
<proteinExistence type="inferred from homology"/>
<comment type="similarity">
    <text evidence="1">Belongs to the sodium:galactoside symporter (TC 2.A.2) family.</text>
</comment>
<sequence length="477" mass="51515">MTELRKPGLATRLAFGIGGAADGIKNNGFDYFLLFFYSQILGVPAALVGLALILALIVDAVSDPVVGYWSDNVRTRFGRRHPFMYGALIPVAVVYFFTWNPPAGLVGNDLFPWLLAMTILVRLAFTFYDVPSTALAAELTQDYDARTSLMSFRYFFGWFGGLSIQILLLWVLLQNDFTNIAGWNTYGLVAAACIFAAVLICAAGTHRHIRHLKPPPAARNLTLGKIFGEIVETISNPSFRALFLATLCGLIASGISATLNQYINSIFWGFDPQQIAGLTVAVYVSAVLALVLAPLIGKTFGKKRGAIYTGILAFTIAPMPVFLRLLGLLPPNGTEALYYFVLCVTVFDVALIIAYQMLAASMIADIVEDSEIQTGRRSEGIFFAGISFIRKLSQGAGVLTASVILSIAGIVAGTAPELVADSSTRTLGLGYAIGVLTSWTLMLVCISFYRISRESHDETLSRLRALEGAQESGPGSQ</sequence>
<dbReference type="Pfam" id="PF13347">
    <property type="entry name" value="MFS_2"/>
    <property type="match status" value="1"/>
</dbReference>
<feature type="transmembrane region" description="Helical" evidence="2">
    <location>
        <begin position="185"/>
        <end position="205"/>
    </location>
</feature>
<accession>A0ABQ1K0D8</accession>
<evidence type="ECO:0000313" key="4">
    <source>
        <dbReference type="Proteomes" id="UP000628854"/>
    </source>
</evidence>
<feature type="transmembrane region" description="Helical" evidence="2">
    <location>
        <begin position="36"/>
        <end position="61"/>
    </location>
</feature>
<dbReference type="RefSeq" id="WP_084394352.1">
    <property type="nucleotide sequence ID" value="NZ_BMKF01000003.1"/>
</dbReference>
<feature type="transmembrane region" description="Helical" evidence="2">
    <location>
        <begin position="396"/>
        <end position="415"/>
    </location>
</feature>
<reference evidence="4" key="1">
    <citation type="journal article" date="2019" name="Int. J. Syst. Evol. Microbiol.">
        <title>The Global Catalogue of Microorganisms (GCM) 10K type strain sequencing project: providing services to taxonomists for standard genome sequencing and annotation.</title>
        <authorList>
            <consortium name="The Broad Institute Genomics Platform"/>
            <consortium name="The Broad Institute Genome Sequencing Center for Infectious Disease"/>
            <person name="Wu L."/>
            <person name="Ma J."/>
        </authorList>
    </citation>
    <scope>NUCLEOTIDE SEQUENCE [LARGE SCALE GENOMIC DNA]</scope>
    <source>
        <strain evidence="4">CGMCC 1.15928</strain>
    </source>
</reference>
<dbReference type="SUPFAM" id="SSF103473">
    <property type="entry name" value="MFS general substrate transporter"/>
    <property type="match status" value="1"/>
</dbReference>
<feature type="transmembrane region" description="Helical" evidence="2">
    <location>
        <begin position="307"/>
        <end position="330"/>
    </location>
</feature>
<protein>
    <submittedName>
        <fullName evidence="3">Sugar transporter</fullName>
    </submittedName>
</protein>
<evidence type="ECO:0000313" key="3">
    <source>
        <dbReference type="EMBL" id="GGB80340.1"/>
    </source>
</evidence>
<keyword evidence="3" id="KW-0813">Transport</keyword>
<keyword evidence="4" id="KW-1185">Reference proteome</keyword>
<keyword evidence="2" id="KW-1133">Transmembrane helix</keyword>
<feature type="transmembrane region" description="Helical" evidence="2">
    <location>
        <begin position="110"/>
        <end position="130"/>
    </location>
</feature>
<keyword evidence="2" id="KW-0472">Membrane</keyword>
<dbReference type="Gene3D" id="1.20.1250.20">
    <property type="entry name" value="MFS general substrate transporter like domains"/>
    <property type="match status" value="1"/>
</dbReference>
<dbReference type="PANTHER" id="PTHR11328">
    <property type="entry name" value="MAJOR FACILITATOR SUPERFAMILY DOMAIN-CONTAINING PROTEIN"/>
    <property type="match status" value="1"/>
</dbReference>
<comment type="caution">
    <text evidence="3">The sequence shown here is derived from an EMBL/GenBank/DDBJ whole genome shotgun (WGS) entry which is preliminary data.</text>
</comment>
<dbReference type="InterPro" id="IPR036259">
    <property type="entry name" value="MFS_trans_sf"/>
</dbReference>
<dbReference type="Proteomes" id="UP000628854">
    <property type="component" value="Unassembled WGS sequence"/>
</dbReference>
<name>A0ABQ1K0D8_9PROT</name>
<keyword evidence="2" id="KW-0812">Transmembrane</keyword>
<evidence type="ECO:0000256" key="2">
    <source>
        <dbReference type="SAM" id="Phobius"/>
    </source>
</evidence>
<organism evidence="3 4">
    <name type="scientific">Henriciella pelagia</name>
    <dbReference type="NCBI Taxonomy" id="1977912"/>
    <lineage>
        <taxon>Bacteria</taxon>
        <taxon>Pseudomonadati</taxon>
        <taxon>Pseudomonadota</taxon>
        <taxon>Alphaproteobacteria</taxon>
        <taxon>Hyphomonadales</taxon>
        <taxon>Hyphomonadaceae</taxon>
        <taxon>Henriciella</taxon>
    </lineage>
</organism>
<feature type="transmembrane region" description="Helical" evidence="2">
    <location>
        <begin position="427"/>
        <end position="449"/>
    </location>
</feature>
<feature type="transmembrane region" description="Helical" evidence="2">
    <location>
        <begin position="275"/>
        <end position="295"/>
    </location>
</feature>
<gene>
    <name evidence="3" type="ORF">GCM10011503_31380</name>
</gene>
<evidence type="ECO:0000256" key="1">
    <source>
        <dbReference type="ARBA" id="ARBA00009617"/>
    </source>
</evidence>
<keyword evidence="3" id="KW-0762">Sugar transport</keyword>
<dbReference type="EMBL" id="BMKF01000003">
    <property type="protein sequence ID" value="GGB80340.1"/>
    <property type="molecule type" value="Genomic_DNA"/>
</dbReference>
<feature type="transmembrane region" description="Helical" evidence="2">
    <location>
        <begin position="336"/>
        <end position="355"/>
    </location>
</feature>
<feature type="transmembrane region" description="Helical" evidence="2">
    <location>
        <begin position="241"/>
        <end position="263"/>
    </location>
</feature>
<feature type="transmembrane region" description="Helical" evidence="2">
    <location>
        <begin position="151"/>
        <end position="173"/>
    </location>
</feature>